<keyword evidence="3 6" id="KW-1133">Transmembrane helix</keyword>
<feature type="transmembrane region" description="Helical" evidence="6">
    <location>
        <begin position="448"/>
        <end position="465"/>
    </location>
</feature>
<keyword evidence="8" id="KW-1185">Reference proteome</keyword>
<feature type="region of interest" description="Disordered" evidence="5">
    <location>
        <begin position="1"/>
        <end position="22"/>
    </location>
</feature>
<dbReference type="EMBL" id="QKUF01000023">
    <property type="protein sequence ID" value="PZW24047.1"/>
    <property type="molecule type" value="Genomic_DNA"/>
</dbReference>
<dbReference type="Gene3D" id="1.20.1740.10">
    <property type="entry name" value="Amino acid/polyamine transporter I"/>
    <property type="match status" value="1"/>
</dbReference>
<evidence type="ECO:0000313" key="7">
    <source>
        <dbReference type="EMBL" id="PZW24047.1"/>
    </source>
</evidence>
<dbReference type="GO" id="GO:0022857">
    <property type="term" value="F:transmembrane transporter activity"/>
    <property type="evidence" value="ECO:0007669"/>
    <property type="project" value="InterPro"/>
</dbReference>
<keyword evidence="4 6" id="KW-0472">Membrane</keyword>
<feature type="transmembrane region" description="Helical" evidence="6">
    <location>
        <begin position="100"/>
        <end position="124"/>
    </location>
</feature>
<comment type="subcellular location">
    <subcellularLocation>
        <location evidence="1">Membrane</location>
        <topology evidence="1">Multi-pass membrane protein</topology>
    </subcellularLocation>
</comment>
<dbReference type="AlphaFoldDB" id="A0A326U239"/>
<dbReference type="PANTHER" id="PTHR47704">
    <property type="entry name" value="POTASSIUM TRANSPORTER KIMA"/>
    <property type="match status" value="1"/>
</dbReference>
<dbReference type="GO" id="GO:0016020">
    <property type="term" value="C:membrane"/>
    <property type="evidence" value="ECO:0007669"/>
    <property type="project" value="UniProtKB-SubCell"/>
</dbReference>
<evidence type="ECO:0000256" key="1">
    <source>
        <dbReference type="ARBA" id="ARBA00004141"/>
    </source>
</evidence>
<dbReference type="Proteomes" id="UP000248806">
    <property type="component" value="Unassembled WGS sequence"/>
</dbReference>
<evidence type="ECO:0000256" key="6">
    <source>
        <dbReference type="SAM" id="Phobius"/>
    </source>
</evidence>
<feature type="transmembrane region" description="Helical" evidence="6">
    <location>
        <begin position="422"/>
        <end position="442"/>
    </location>
</feature>
<evidence type="ECO:0000256" key="2">
    <source>
        <dbReference type="ARBA" id="ARBA00022692"/>
    </source>
</evidence>
<reference evidence="7 8" key="1">
    <citation type="submission" date="2018-06" db="EMBL/GenBank/DDBJ databases">
        <title>Genomic Encyclopedia of Archaeal and Bacterial Type Strains, Phase II (KMG-II): from individual species to whole genera.</title>
        <authorList>
            <person name="Goeker M."/>
        </authorList>
    </citation>
    <scope>NUCLEOTIDE SEQUENCE [LARGE SCALE GENOMIC DNA]</scope>
    <source>
        <strain evidence="7 8">ATCC BAA-1881</strain>
    </source>
</reference>
<feature type="transmembrane region" description="Helical" evidence="6">
    <location>
        <begin position="486"/>
        <end position="504"/>
    </location>
</feature>
<feature type="transmembrane region" description="Helical" evidence="6">
    <location>
        <begin position="328"/>
        <end position="349"/>
    </location>
</feature>
<dbReference type="InterPro" id="IPR053153">
    <property type="entry name" value="APC_K+_Transporter"/>
</dbReference>
<evidence type="ECO:0000256" key="5">
    <source>
        <dbReference type="SAM" id="MobiDB-lite"/>
    </source>
</evidence>
<evidence type="ECO:0000256" key="3">
    <source>
        <dbReference type="ARBA" id="ARBA00022989"/>
    </source>
</evidence>
<organism evidence="7 8">
    <name type="scientific">Thermosporothrix hazakensis</name>
    <dbReference type="NCBI Taxonomy" id="644383"/>
    <lineage>
        <taxon>Bacteria</taxon>
        <taxon>Bacillati</taxon>
        <taxon>Chloroflexota</taxon>
        <taxon>Ktedonobacteria</taxon>
        <taxon>Ktedonobacterales</taxon>
        <taxon>Thermosporotrichaceae</taxon>
        <taxon>Thermosporothrix</taxon>
    </lineage>
</organism>
<evidence type="ECO:0000313" key="8">
    <source>
        <dbReference type="Proteomes" id="UP000248806"/>
    </source>
</evidence>
<proteinExistence type="predicted"/>
<protein>
    <submittedName>
        <fullName evidence="7">Amino acid/polyamine/organocation transporter (APC superfamily)</fullName>
    </submittedName>
</protein>
<comment type="caution">
    <text evidence="7">The sequence shown here is derived from an EMBL/GenBank/DDBJ whole genome shotgun (WGS) entry which is preliminary data.</text>
</comment>
<feature type="transmembrane region" description="Helical" evidence="6">
    <location>
        <begin position="373"/>
        <end position="391"/>
    </location>
</feature>
<dbReference type="PANTHER" id="PTHR47704:SF1">
    <property type="entry name" value="POTASSIUM TRANSPORTER KIMA"/>
    <property type="match status" value="1"/>
</dbReference>
<gene>
    <name evidence="7" type="ORF">EI42_04738</name>
</gene>
<feature type="transmembrane region" description="Helical" evidence="6">
    <location>
        <begin position="216"/>
        <end position="235"/>
    </location>
</feature>
<sequence>MTEQNREKKNSQPEMFFDKEDPSLLMRPELRQGSRPGDMRVRIVLPHQHAFRRLHYGVLEATEETEEPHSAWGWLKRIFIGPPLPTARAATERLTKVKALAVLSSDAISSVAYATEAMLASLIAAGSGHLWVMLPISCIIVGLLCVVALSYRQTIPAYPSGGGSYIVARENLGTVPGLVAAASLMIDYVLTVAVSVSAGVLSLATLFPILSSAFDIVSIDVTLIILITIINLRGIRQSGSIFAAPTYLFIGSALLMIVVGVVKSFVIEQRPLIGPFPYVAAVEPLSLFLILKSFSAGCSAMTGVEAISNGIPAFKKPETRNASITLTWMAIILGGLFLGITALTMAYRIEVSPTGNPTVIGQIAQRVFNGPLFFFYPIFQIATLLILALAANTSYSDFPRLASLLARDLFLPHQFAFRGDRLAFSTGIVFLATVASLLLMVFEGDTTSLINLYAVGVFISFTLSQSGMVRHWWVRRHSDRHWLHHMLMNGLGASVTLLVALVISVTKFLAGAWIVVVCIPLFVWLFLSIRQHYLRVQRERTTEIPLRPKTLSHRFIVPVMALDAISQYCVSYARSITPQVTAVHVAFDRKRAAALSECWNTWQSSLSEDERVPLSLVEPACHSFSRCLLAYLEQLQAQYPNDTLTVVLHESDALSFRERLHHHLDILAVKGALYSSPDIVVTDIMPPQQCEPVRPEQFSHRFIVPVTGLDRSTLQCLAYARSICSPVTAVHVGVEEQDIEEIRDSWLQLQRYLSQEEETRLVVIESPYRSLVHPLLAYVDTLRELYPTDTFTVILPKFVVEHWWEYPLHNQTAFRIKKALQTRPGIVVTTIPRFVPRD</sequence>
<feature type="transmembrane region" description="Helical" evidence="6">
    <location>
        <begin position="510"/>
        <end position="529"/>
    </location>
</feature>
<dbReference type="RefSeq" id="WP_246046461.1">
    <property type="nucleotide sequence ID" value="NZ_BIFX01000002.1"/>
</dbReference>
<evidence type="ECO:0000256" key="4">
    <source>
        <dbReference type="ARBA" id="ARBA00023136"/>
    </source>
</evidence>
<feature type="transmembrane region" description="Helical" evidence="6">
    <location>
        <begin position="130"/>
        <end position="151"/>
    </location>
</feature>
<accession>A0A326U239</accession>
<dbReference type="Pfam" id="PF13520">
    <property type="entry name" value="AA_permease_2"/>
    <property type="match status" value="1"/>
</dbReference>
<name>A0A326U239_THEHA</name>
<feature type="transmembrane region" description="Helical" evidence="6">
    <location>
        <begin position="247"/>
        <end position="267"/>
    </location>
</feature>
<keyword evidence="2 6" id="KW-0812">Transmembrane</keyword>
<dbReference type="InterPro" id="IPR002293">
    <property type="entry name" value="AA/rel_permease1"/>
</dbReference>